<dbReference type="STRING" id="225848.Sps_02764"/>
<reference evidence="1 2" key="1">
    <citation type="submission" date="2016-03" db="EMBL/GenBank/DDBJ databases">
        <title>Complete genome sequence of Shewanella psychrophila WP2, a deep sea bacterium isolated from west Pacific sediment.</title>
        <authorList>
            <person name="Xu G."/>
            <person name="Jian H."/>
        </authorList>
    </citation>
    <scope>NUCLEOTIDE SEQUENCE [LARGE SCALE GENOMIC DNA]</scope>
    <source>
        <strain evidence="1 2">WP2</strain>
    </source>
</reference>
<dbReference type="Proteomes" id="UP000189545">
    <property type="component" value="Chromosome"/>
</dbReference>
<dbReference type="EMBL" id="CP014782">
    <property type="protein sequence ID" value="AQS37916.1"/>
    <property type="molecule type" value="Genomic_DNA"/>
</dbReference>
<dbReference type="OrthoDB" id="6262932at2"/>
<dbReference type="RefSeq" id="WP_077753025.1">
    <property type="nucleotide sequence ID" value="NZ_CP014782.1"/>
</dbReference>
<evidence type="ECO:0000313" key="1">
    <source>
        <dbReference type="EMBL" id="AQS37916.1"/>
    </source>
</evidence>
<gene>
    <name evidence="1" type="ORF">Sps_02764</name>
</gene>
<accession>A0A1S6HQV7</accession>
<protein>
    <submittedName>
        <fullName evidence="1">Uncharacterized protein</fullName>
    </submittedName>
</protein>
<keyword evidence="2" id="KW-1185">Reference proteome</keyword>
<evidence type="ECO:0000313" key="2">
    <source>
        <dbReference type="Proteomes" id="UP000189545"/>
    </source>
</evidence>
<name>A0A1S6HQV7_9GAMM</name>
<dbReference type="AlphaFoldDB" id="A0A1S6HQV7"/>
<sequence>MSSENTKIMFLGLFFSLAAAGVGVGLYLNADKHYQDKSLVPLIVGSWVNIPGVCDGKTHYDELVEILSEESMRVKGEVMNIADFSISKTSPIKISCDAVGKGEMFVQTSFMADKFSRFYVGKIGDYTIMKNVAPTGGLWFKLDTHFQQKLQAMSDIKKSPRL</sequence>
<dbReference type="KEGG" id="spsw:Sps_02764"/>
<organism evidence="1 2">
    <name type="scientific">Shewanella psychrophila</name>
    <dbReference type="NCBI Taxonomy" id="225848"/>
    <lineage>
        <taxon>Bacteria</taxon>
        <taxon>Pseudomonadati</taxon>
        <taxon>Pseudomonadota</taxon>
        <taxon>Gammaproteobacteria</taxon>
        <taxon>Alteromonadales</taxon>
        <taxon>Shewanellaceae</taxon>
        <taxon>Shewanella</taxon>
    </lineage>
</organism>
<proteinExistence type="predicted"/>